<organism evidence="1">
    <name type="scientific">marine metagenome</name>
    <dbReference type="NCBI Taxonomy" id="408172"/>
    <lineage>
        <taxon>unclassified sequences</taxon>
        <taxon>metagenomes</taxon>
        <taxon>ecological metagenomes</taxon>
    </lineage>
</organism>
<dbReference type="SUPFAM" id="SSF53649">
    <property type="entry name" value="Alkaline phosphatase-like"/>
    <property type="match status" value="1"/>
</dbReference>
<proteinExistence type="predicted"/>
<accession>A0A382P0J6</accession>
<dbReference type="Pfam" id="PF01663">
    <property type="entry name" value="Phosphodiest"/>
    <property type="match status" value="1"/>
</dbReference>
<dbReference type="PANTHER" id="PTHR10151:SF120">
    <property type="entry name" value="BIS(5'-ADENOSYL)-TRIPHOSPHATASE"/>
    <property type="match status" value="1"/>
</dbReference>
<protein>
    <recommendedName>
        <fullName evidence="2">Phosphonoacetate hydrolase</fullName>
    </recommendedName>
</protein>
<dbReference type="PANTHER" id="PTHR10151">
    <property type="entry name" value="ECTONUCLEOTIDE PYROPHOSPHATASE/PHOSPHODIESTERASE"/>
    <property type="match status" value="1"/>
</dbReference>
<evidence type="ECO:0000313" key="1">
    <source>
        <dbReference type="EMBL" id="SVC66125.1"/>
    </source>
</evidence>
<gene>
    <name evidence="1" type="ORF">METZ01_LOCUS318979</name>
</gene>
<sequence length="173" mass="19218">MELNDISYSWPRKPLAVVCIDGGDPEYIQTGLRDGIIPNIARFMNEGFYQVAQGSMPSFTCPNNMSIVTGTEPEIHGISGNFFIDPETQEPVVMTGPELLRSRSIMSELSREGARVVSITAKDKLRKQLQKDMDLSRGSVSFSSQHADHCTMEENGIENVLEFVGQPLPDMYS</sequence>
<dbReference type="InterPro" id="IPR002591">
    <property type="entry name" value="Phosphodiest/P_Trfase"/>
</dbReference>
<dbReference type="InterPro" id="IPR017850">
    <property type="entry name" value="Alkaline_phosphatase_core_sf"/>
</dbReference>
<evidence type="ECO:0008006" key="2">
    <source>
        <dbReference type="Google" id="ProtNLM"/>
    </source>
</evidence>
<feature type="non-terminal residue" evidence="1">
    <location>
        <position position="173"/>
    </location>
</feature>
<dbReference type="GO" id="GO:0016787">
    <property type="term" value="F:hydrolase activity"/>
    <property type="evidence" value="ECO:0007669"/>
    <property type="project" value="UniProtKB-ARBA"/>
</dbReference>
<reference evidence="1" key="1">
    <citation type="submission" date="2018-05" db="EMBL/GenBank/DDBJ databases">
        <authorList>
            <person name="Lanie J.A."/>
            <person name="Ng W.-L."/>
            <person name="Kazmierczak K.M."/>
            <person name="Andrzejewski T.M."/>
            <person name="Davidsen T.M."/>
            <person name="Wayne K.J."/>
            <person name="Tettelin H."/>
            <person name="Glass J.I."/>
            <person name="Rusch D."/>
            <person name="Podicherti R."/>
            <person name="Tsui H.-C.T."/>
            <person name="Winkler M.E."/>
        </authorList>
    </citation>
    <scope>NUCLEOTIDE SEQUENCE</scope>
</reference>
<name>A0A382P0J6_9ZZZZ</name>
<dbReference type="Gene3D" id="3.40.720.10">
    <property type="entry name" value="Alkaline Phosphatase, subunit A"/>
    <property type="match status" value="1"/>
</dbReference>
<dbReference type="AlphaFoldDB" id="A0A382P0J6"/>
<dbReference type="EMBL" id="UINC01103609">
    <property type="protein sequence ID" value="SVC66125.1"/>
    <property type="molecule type" value="Genomic_DNA"/>
</dbReference>